<keyword evidence="7 9" id="KW-1133">Transmembrane helix</keyword>
<evidence type="ECO:0000256" key="6">
    <source>
        <dbReference type="ARBA" id="ARBA00022692"/>
    </source>
</evidence>
<evidence type="ECO:0000256" key="3">
    <source>
        <dbReference type="ARBA" id="ARBA00022448"/>
    </source>
</evidence>
<dbReference type="AlphaFoldDB" id="A0A9D7E1Z7"/>
<dbReference type="GO" id="GO:0015920">
    <property type="term" value="P:lipopolysaccharide transport"/>
    <property type="evidence" value="ECO:0007669"/>
    <property type="project" value="TreeGrafter"/>
</dbReference>
<keyword evidence="8 9" id="KW-0472">Membrane</keyword>
<keyword evidence="6 9" id="KW-0812">Transmembrane</keyword>
<evidence type="ECO:0000256" key="8">
    <source>
        <dbReference type="ARBA" id="ARBA00023136"/>
    </source>
</evidence>
<comment type="subcellular location">
    <subcellularLocation>
        <location evidence="1">Cell inner membrane</location>
        <topology evidence="1">Multi-pass membrane protein</topology>
    </subcellularLocation>
</comment>
<dbReference type="InterPro" id="IPR030922">
    <property type="entry name" value="LptF"/>
</dbReference>
<gene>
    <name evidence="10" type="primary">lptF</name>
    <name evidence="10" type="ORF">IPH26_19940</name>
</gene>
<dbReference type="GO" id="GO:0043190">
    <property type="term" value="C:ATP-binding cassette (ABC) transporter complex"/>
    <property type="evidence" value="ECO:0007669"/>
    <property type="project" value="InterPro"/>
</dbReference>
<feature type="transmembrane region" description="Helical" evidence="9">
    <location>
        <begin position="294"/>
        <end position="312"/>
    </location>
</feature>
<organism evidence="10 11">
    <name type="scientific">Candidatus Methylophosphatis roskildensis</name>
    <dbReference type="NCBI Taxonomy" id="2899263"/>
    <lineage>
        <taxon>Bacteria</taxon>
        <taxon>Pseudomonadati</taxon>
        <taxon>Pseudomonadota</taxon>
        <taxon>Betaproteobacteria</taxon>
        <taxon>Nitrosomonadales</taxon>
        <taxon>Sterolibacteriaceae</taxon>
        <taxon>Candidatus Methylophosphatis</taxon>
    </lineage>
</organism>
<keyword evidence="5" id="KW-0997">Cell inner membrane</keyword>
<evidence type="ECO:0000256" key="9">
    <source>
        <dbReference type="SAM" id="Phobius"/>
    </source>
</evidence>
<evidence type="ECO:0000256" key="2">
    <source>
        <dbReference type="ARBA" id="ARBA00014213"/>
    </source>
</evidence>
<evidence type="ECO:0000256" key="4">
    <source>
        <dbReference type="ARBA" id="ARBA00022475"/>
    </source>
</evidence>
<evidence type="ECO:0000313" key="11">
    <source>
        <dbReference type="Proteomes" id="UP000807785"/>
    </source>
</evidence>
<dbReference type="Proteomes" id="UP000807785">
    <property type="component" value="Unassembled WGS sequence"/>
</dbReference>
<keyword evidence="4" id="KW-1003">Cell membrane</keyword>
<reference evidence="10" key="1">
    <citation type="submission" date="2020-10" db="EMBL/GenBank/DDBJ databases">
        <title>Connecting structure to function with the recovery of over 1000 high-quality activated sludge metagenome-assembled genomes encoding full-length rRNA genes using long-read sequencing.</title>
        <authorList>
            <person name="Singleton C.M."/>
            <person name="Petriglieri F."/>
            <person name="Kristensen J.M."/>
            <person name="Kirkegaard R.H."/>
            <person name="Michaelsen T.Y."/>
            <person name="Andersen M.H."/>
            <person name="Karst S.M."/>
            <person name="Dueholm M.S."/>
            <person name="Nielsen P.H."/>
            <person name="Albertsen M."/>
        </authorList>
    </citation>
    <scope>NUCLEOTIDE SEQUENCE</scope>
    <source>
        <strain evidence="10">Bjer_18-Q3-R1-45_BAT3C.347</strain>
    </source>
</reference>
<sequence length="358" mass="39709">MIFKRSVQREFSNTAAGVFVALFAILITTQLIRLLGQAAGGKLASEGVLALLGFGALNYMPVVLSLTVFVSILLTLSRSYRDSEMMVWFSSGLPLTAWISPVLRFALPIVLVVALLSLFLSPWALQKSAELRERLATRDDVSQVSPGNFRESSNAERVFFVEAIAEDISRVKNVFVSSVQHGRLGVMVAAEGFTEIMPNGDRFLVLLDGRRYEGVAGTPDYRESEFSRYAIRIEQKEAAGVAASPKTARFNRLLREPTRANLGEFVWRVGLPLSALMLALLAIPLSFVNPRAGRSMNLILALLIYVTYSNLINIAQAMVAQGRVSFYVGLGAVHLVMVLLLLVLFWRRIAVYAWFRMR</sequence>
<dbReference type="EMBL" id="JADJEV010000005">
    <property type="protein sequence ID" value="MBK6975105.1"/>
    <property type="molecule type" value="Genomic_DNA"/>
</dbReference>
<feature type="transmembrane region" description="Helical" evidence="9">
    <location>
        <begin position="12"/>
        <end position="36"/>
    </location>
</feature>
<evidence type="ECO:0000256" key="7">
    <source>
        <dbReference type="ARBA" id="ARBA00022989"/>
    </source>
</evidence>
<feature type="transmembrane region" description="Helical" evidence="9">
    <location>
        <begin position="324"/>
        <end position="346"/>
    </location>
</feature>
<comment type="caution">
    <text evidence="10">The sequence shown here is derived from an EMBL/GenBank/DDBJ whole genome shotgun (WGS) entry which is preliminary data.</text>
</comment>
<dbReference type="NCBIfam" id="TIGR04407">
    <property type="entry name" value="LptF_YjgP"/>
    <property type="match status" value="1"/>
</dbReference>
<feature type="transmembrane region" description="Helical" evidence="9">
    <location>
        <begin position="48"/>
        <end position="76"/>
    </location>
</feature>
<proteinExistence type="predicted"/>
<feature type="transmembrane region" description="Helical" evidence="9">
    <location>
        <begin position="265"/>
        <end position="288"/>
    </location>
</feature>
<accession>A0A9D7E1Z7</accession>
<keyword evidence="3" id="KW-0813">Transport</keyword>
<dbReference type="PANTHER" id="PTHR33529">
    <property type="entry name" value="SLR0882 PROTEIN-RELATED"/>
    <property type="match status" value="1"/>
</dbReference>
<dbReference type="GO" id="GO:0055085">
    <property type="term" value="P:transmembrane transport"/>
    <property type="evidence" value="ECO:0007669"/>
    <property type="project" value="InterPro"/>
</dbReference>
<feature type="transmembrane region" description="Helical" evidence="9">
    <location>
        <begin position="105"/>
        <end position="125"/>
    </location>
</feature>
<evidence type="ECO:0000256" key="5">
    <source>
        <dbReference type="ARBA" id="ARBA00022519"/>
    </source>
</evidence>
<dbReference type="InterPro" id="IPR005495">
    <property type="entry name" value="LptG/LptF_permease"/>
</dbReference>
<evidence type="ECO:0000313" key="10">
    <source>
        <dbReference type="EMBL" id="MBK6975105.1"/>
    </source>
</evidence>
<dbReference type="PANTHER" id="PTHR33529:SF7">
    <property type="entry name" value="LIPOPOLYSACCHARIDE EXPORT SYSTEM PERMEASE PROTEIN LPTF"/>
    <property type="match status" value="1"/>
</dbReference>
<dbReference type="Pfam" id="PF03739">
    <property type="entry name" value="LptF_LptG"/>
    <property type="match status" value="1"/>
</dbReference>
<name>A0A9D7E1Z7_9PROT</name>
<evidence type="ECO:0000256" key="1">
    <source>
        <dbReference type="ARBA" id="ARBA00004429"/>
    </source>
</evidence>
<protein>
    <recommendedName>
        <fullName evidence="2">Lipopolysaccharide export system permease protein LptF</fullName>
    </recommendedName>
</protein>